<feature type="domain" description="DUF202" evidence="7">
    <location>
        <begin position="27"/>
        <end position="83"/>
    </location>
</feature>
<evidence type="ECO:0000256" key="5">
    <source>
        <dbReference type="SAM" id="MobiDB-lite"/>
    </source>
</evidence>
<comment type="subcellular location">
    <subcellularLocation>
        <location evidence="1">Endomembrane system</location>
        <topology evidence="1">Multi-pass membrane protein</topology>
    </subcellularLocation>
</comment>
<keyword evidence="3 6" id="KW-1133">Transmembrane helix</keyword>
<evidence type="ECO:0000313" key="8">
    <source>
        <dbReference type="EMBL" id="XBS68490.1"/>
    </source>
</evidence>
<evidence type="ECO:0000256" key="4">
    <source>
        <dbReference type="ARBA" id="ARBA00023136"/>
    </source>
</evidence>
<feature type="region of interest" description="Disordered" evidence="5">
    <location>
        <begin position="1"/>
        <end position="34"/>
    </location>
</feature>
<name>A0AAU7Q612_9GAMM</name>
<proteinExistence type="predicted"/>
<evidence type="ECO:0000259" key="7">
    <source>
        <dbReference type="Pfam" id="PF02656"/>
    </source>
</evidence>
<dbReference type="Pfam" id="PF02656">
    <property type="entry name" value="DUF202"/>
    <property type="match status" value="1"/>
</dbReference>
<keyword evidence="2 6" id="KW-0812">Transmembrane</keyword>
<feature type="transmembrane region" description="Helical" evidence="6">
    <location>
        <begin position="38"/>
        <end position="57"/>
    </location>
</feature>
<evidence type="ECO:0000256" key="1">
    <source>
        <dbReference type="ARBA" id="ARBA00004127"/>
    </source>
</evidence>
<dbReference type="GO" id="GO:0012505">
    <property type="term" value="C:endomembrane system"/>
    <property type="evidence" value="ECO:0007669"/>
    <property type="project" value="UniProtKB-SubCell"/>
</dbReference>
<gene>
    <name evidence="8" type="ORF">ABK905_17510</name>
</gene>
<dbReference type="AlphaFoldDB" id="A0AAU7Q612"/>
<protein>
    <submittedName>
        <fullName evidence="8">DUF202 domain-containing protein</fullName>
    </submittedName>
</protein>
<dbReference type="InterPro" id="IPR003807">
    <property type="entry name" value="DUF202"/>
</dbReference>
<evidence type="ECO:0000256" key="3">
    <source>
        <dbReference type="ARBA" id="ARBA00022989"/>
    </source>
</evidence>
<evidence type="ECO:0000256" key="6">
    <source>
        <dbReference type="SAM" id="Phobius"/>
    </source>
</evidence>
<organism evidence="8">
    <name type="scientific">Acerihabitans sp. KWT182</name>
    <dbReference type="NCBI Taxonomy" id="3157919"/>
    <lineage>
        <taxon>Bacteria</taxon>
        <taxon>Pseudomonadati</taxon>
        <taxon>Pseudomonadota</taxon>
        <taxon>Gammaproteobacteria</taxon>
        <taxon>Enterobacterales</taxon>
        <taxon>Pectobacteriaceae</taxon>
        <taxon>Acerihabitans</taxon>
    </lineage>
</organism>
<dbReference type="EMBL" id="CP157947">
    <property type="protein sequence ID" value="XBS68490.1"/>
    <property type="molecule type" value="Genomic_DNA"/>
</dbReference>
<feature type="transmembrane region" description="Helical" evidence="6">
    <location>
        <begin position="63"/>
        <end position="82"/>
    </location>
</feature>
<accession>A0AAU7Q612</accession>
<sequence length="100" mass="11137">MTQNGNAGQIIPDLPRRVPDPAGNNRDPGLQPERTRQAWDRTLFVMMLDAVFFLRIGFINGNLAVTVAGWLLLSLVLGVLMCRRRYPPDGNRGHILSPLS</sequence>
<reference evidence="8" key="1">
    <citation type="submission" date="2024-06" db="EMBL/GenBank/DDBJ databases">
        <authorList>
            <person name="Coelho C."/>
            <person name="Bento M."/>
            <person name="Garcia E."/>
            <person name="Camelo A."/>
            <person name="Brandao I."/>
            <person name="Espirito Santo C."/>
            <person name="Trovao J."/>
            <person name="Verissimo A."/>
            <person name="Costa J."/>
            <person name="Tiago I."/>
        </authorList>
    </citation>
    <scope>NUCLEOTIDE SEQUENCE</scope>
    <source>
        <strain evidence="8">KWT182</strain>
    </source>
</reference>
<evidence type="ECO:0000256" key="2">
    <source>
        <dbReference type="ARBA" id="ARBA00022692"/>
    </source>
</evidence>
<keyword evidence="4 6" id="KW-0472">Membrane</keyword>